<dbReference type="PRINTS" id="PR01415">
    <property type="entry name" value="ANKYRIN"/>
</dbReference>
<dbReference type="PANTHER" id="PTHR24198:SF165">
    <property type="entry name" value="ANKYRIN REPEAT-CONTAINING PROTEIN-RELATED"/>
    <property type="match status" value="1"/>
</dbReference>
<dbReference type="Gene3D" id="1.25.40.20">
    <property type="entry name" value="Ankyrin repeat-containing domain"/>
    <property type="match status" value="1"/>
</dbReference>
<dbReference type="PROSITE" id="PS50088">
    <property type="entry name" value="ANK_REPEAT"/>
    <property type="match status" value="2"/>
</dbReference>
<reference evidence="1 2" key="1">
    <citation type="journal article" date="2016" name="BMC Genomics">
        <title>Comparative genomics reveals Cyclospora cayetanensis possesses coccidia-like metabolism and invasion components but unique surface antigens.</title>
        <authorList>
            <person name="Liu S."/>
            <person name="Wang L."/>
            <person name="Zheng H."/>
            <person name="Xu Z."/>
            <person name="Roellig D.M."/>
            <person name="Li N."/>
            <person name="Frace M.A."/>
            <person name="Tang K."/>
            <person name="Arrowood M.J."/>
            <person name="Moss D.M."/>
            <person name="Zhang L."/>
            <person name="Feng Y."/>
            <person name="Xiao L."/>
        </authorList>
    </citation>
    <scope>NUCLEOTIDE SEQUENCE [LARGE SCALE GENOMIC DNA]</scope>
    <source>
        <strain evidence="1 2">CHN_HEN01</strain>
    </source>
</reference>
<evidence type="ECO:0000313" key="2">
    <source>
        <dbReference type="Proteomes" id="UP000095192"/>
    </source>
</evidence>
<comment type="caution">
    <text evidence="1">The sequence shown here is derived from an EMBL/GenBank/DDBJ whole genome shotgun (WGS) entry which is preliminary data.</text>
</comment>
<evidence type="ECO:0000313" key="1">
    <source>
        <dbReference type="EMBL" id="OEH75986.1"/>
    </source>
</evidence>
<protein>
    <submittedName>
        <fullName evidence="1">Ankyrin repeat domain-containing protein</fullName>
    </submittedName>
</protein>
<dbReference type="PROSITE" id="PS50297">
    <property type="entry name" value="ANK_REP_REGION"/>
    <property type="match status" value="2"/>
</dbReference>
<sequence>MRMDASSSSRDYEALVLYIQSAFLCCLSSVAPQERGSGSSLLLRALASSKADGSQGSESALKQFIASARNEDGRSLLHMAAAADDEESLKLLLDCGVDPLATDECGFSALHVGCSVGSSGAVSLLLAAVSNAKQKAQFTSMVTESGGSPLLYAASKGHLDVVELLLHHGVDINTKGYGNHTAISRAVSAGRKPIVTRLLAVPGIDLAVKETGSGDNLLHLAVSAGRADIYWEVAQMAPQLENEKNAAGLTPVGGATHEFMKALEKEIKQTRTVQDACEDV</sequence>
<proteinExistence type="predicted"/>
<dbReference type="PANTHER" id="PTHR24198">
    <property type="entry name" value="ANKYRIN REPEAT AND PROTEIN KINASE DOMAIN-CONTAINING PROTEIN"/>
    <property type="match status" value="1"/>
</dbReference>
<gene>
    <name evidence="1" type="ORF">cyc_04557</name>
</gene>
<dbReference type="VEuPathDB" id="ToxoDB:LOC34621077"/>
<dbReference type="Proteomes" id="UP000095192">
    <property type="component" value="Unassembled WGS sequence"/>
</dbReference>
<dbReference type="OrthoDB" id="10264606at2759"/>
<dbReference type="AlphaFoldDB" id="A0A1D3CXR5"/>
<dbReference type="SUPFAM" id="SSF48403">
    <property type="entry name" value="Ankyrin repeat"/>
    <property type="match status" value="1"/>
</dbReference>
<dbReference type="Pfam" id="PF12796">
    <property type="entry name" value="Ank_2"/>
    <property type="match status" value="1"/>
</dbReference>
<accession>A0A1D3CXR5</accession>
<name>A0A1D3CXR5_9EIME</name>
<dbReference type="EMBL" id="JROU02001567">
    <property type="protein sequence ID" value="OEH75986.1"/>
    <property type="molecule type" value="Genomic_DNA"/>
</dbReference>
<keyword evidence="2" id="KW-1185">Reference proteome</keyword>
<organism evidence="1 2">
    <name type="scientific">Cyclospora cayetanensis</name>
    <dbReference type="NCBI Taxonomy" id="88456"/>
    <lineage>
        <taxon>Eukaryota</taxon>
        <taxon>Sar</taxon>
        <taxon>Alveolata</taxon>
        <taxon>Apicomplexa</taxon>
        <taxon>Conoidasida</taxon>
        <taxon>Coccidia</taxon>
        <taxon>Eucoccidiorida</taxon>
        <taxon>Eimeriorina</taxon>
        <taxon>Eimeriidae</taxon>
        <taxon>Cyclospora</taxon>
    </lineage>
</organism>
<dbReference type="GeneID" id="34621077"/>
<dbReference type="InterPro" id="IPR002110">
    <property type="entry name" value="Ankyrin_rpt"/>
</dbReference>
<dbReference type="SMART" id="SM00248">
    <property type="entry name" value="ANK"/>
    <property type="match status" value="5"/>
</dbReference>
<dbReference type="VEuPathDB" id="ToxoDB:cyc_04557"/>
<dbReference type="InterPro" id="IPR036770">
    <property type="entry name" value="Ankyrin_rpt-contain_sf"/>
</dbReference>